<protein>
    <submittedName>
        <fullName evidence="3">Uncharacterized protein</fullName>
    </submittedName>
</protein>
<dbReference type="Proteomes" id="UP000811545">
    <property type="component" value="Unassembled WGS sequence"/>
</dbReference>
<evidence type="ECO:0000313" key="3">
    <source>
        <dbReference type="EMBL" id="MBT9146055.1"/>
    </source>
</evidence>
<dbReference type="InterPro" id="IPR052534">
    <property type="entry name" value="Extracell_DNA_Util/SecSys_Comp"/>
</dbReference>
<dbReference type="PANTHER" id="PTHR40278">
    <property type="entry name" value="DNA UTILIZATION PROTEIN HOFN"/>
    <property type="match status" value="1"/>
</dbReference>
<keyword evidence="2" id="KW-1133">Transmembrane helix</keyword>
<proteinExistence type="predicted"/>
<dbReference type="PANTHER" id="PTHR40278:SF1">
    <property type="entry name" value="DNA UTILIZATION PROTEIN HOFN"/>
    <property type="match status" value="1"/>
</dbReference>
<dbReference type="EMBL" id="QLTW01000288">
    <property type="protein sequence ID" value="MBT9146055.1"/>
    <property type="molecule type" value="Genomic_DNA"/>
</dbReference>
<evidence type="ECO:0000256" key="1">
    <source>
        <dbReference type="SAM" id="Coils"/>
    </source>
</evidence>
<reference evidence="3 4" key="1">
    <citation type="journal article" date="2021" name="bioRxiv">
        <title>Unique metabolic strategies in Hadean analogues reveal hints for primordial physiology.</title>
        <authorList>
            <person name="Nobu M.K."/>
            <person name="Nakai R."/>
            <person name="Tamazawa S."/>
            <person name="Mori H."/>
            <person name="Toyoda A."/>
            <person name="Ijiri A."/>
            <person name="Suzuki S."/>
            <person name="Kurokawa K."/>
            <person name="Kamagata Y."/>
            <person name="Tamaki H."/>
        </authorList>
    </citation>
    <scope>NUCLEOTIDE SEQUENCE [LARGE SCALE GENOMIC DNA]</scope>
    <source>
        <strain evidence="3">BS525</strain>
    </source>
</reference>
<feature type="transmembrane region" description="Helical" evidence="2">
    <location>
        <begin position="23"/>
        <end position="45"/>
    </location>
</feature>
<keyword evidence="2" id="KW-0812">Transmembrane</keyword>
<name>A0A9E2F758_PSYF1</name>
<gene>
    <name evidence="3" type="ORF">DDT42_01934</name>
</gene>
<keyword evidence="2" id="KW-0472">Membrane</keyword>
<evidence type="ECO:0000313" key="4">
    <source>
        <dbReference type="Proteomes" id="UP000811545"/>
    </source>
</evidence>
<sequence>MNYQINLIRQRGILLRERRVRHFLIYVFSFTLGVFLLLVFSFYWANSSRIRAQKKEVERLREKIEESGTVQDRMAKARERLQKVEESLSLLEKATDEHVHWSGRLVALERLLPPEVNIEHIGIQGAEAPFRQIILKAHLPLAGGVEKVGALLVLLNQDESIDSANLISIKKEEEKEWLSFSLALSF</sequence>
<evidence type="ECO:0000256" key="2">
    <source>
        <dbReference type="SAM" id="Phobius"/>
    </source>
</evidence>
<organism evidence="3 4">
    <name type="scientific">Psychracetigena formicireducens</name>
    <dbReference type="NCBI Taxonomy" id="2986056"/>
    <lineage>
        <taxon>Bacteria</taxon>
        <taxon>Bacillati</taxon>
        <taxon>Candidatus Lithacetigenota</taxon>
        <taxon>Candidatus Psychracetigena</taxon>
    </lineage>
</organism>
<comment type="caution">
    <text evidence="3">The sequence shown here is derived from an EMBL/GenBank/DDBJ whole genome shotgun (WGS) entry which is preliminary data.</text>
</comment>
<accession>A0A9E2F758</accession>
<feature type="coiled-coil region" evidence="1">
    <location>
        <begin position="47"/>
        <end position="94"/>
    </location>
</feature>
<keyword evidence="1" id="KW-0175">Coiled coil</keyword>
<dbReference type="AlphaFoldDB" id="A0A9E2F758"/>